<keyword evidence="4 6" id="KW-0689">Ribosomal protein</keyword>
<accession>A0A3B0WBE9</accession>
<keyword evidence="2" id="KW-0699">rRNA-binding</keyword>
<dbReference type="NCBIfam" id="NF004359">
    <property type="entry name" value="PRK05738.1-3"/>
    <property type="match status" value="1"/>
</dbReference>
<dbReference type="FunFam" id="3.30.70.330:FF:000001">
    <property type="entry name" value="50S ribosomal protein L23"/>
    <property type="match status" value="1"/>
</dbReference>
<name>A0A3B0WBE9_9ZZZZ</name>
<protein>
    <submittedName>
        <fullName evidence="6">LSU ribosomal protein L23p (L23Ae)</fullName>
    </submittedName>
</protein>
<dbReference type="GO" id="GO:0019843">
    <property type="term" value="F:rRNA binding"/>
    <property type="evidence" value="ECO:0007669"/>
    <property type="project" value="UniProtKB-KW"/>
</dbReference>
<dbReference type="EMBL" id="UOFC01000296">
    <property type="protein sequence ID" value="VAW49643.1"/>
    <property type="molecule type" value="Genomic_DNA"/>
</dbReference>
<dbReference type="GO" id="GO:0006412">
    <property type="term" value="P:translation"/>
    <property type="evidence" value="ECO:0007669"/>
    <property type="project" value="InterPro"/>
</dbReference>
<comment type="similarity">
    <text evidence="1">Belongs to the universal ribosomal protein uL23 family.</text>
</comment>
<dbReference type="GO" id="GO:0005840">
    <property type="term" value="C:ribosome"/>
    <property type="evidence" value="ECO:0007669"/>
    <property type="project" value="UniProtKB-KW"/>
</dbReference>
<organism evidence="6">
    <name type="scientific">hydrothermal vent metagenome</name>
    <dbReference type="NCBI Taxonomy" id="652676"/>
    <lineage>
        <taxon>unclassified sequences</taxon>
        <taxon>metagenomes</taxon>
        <taxon>ecological metagenomes</taxon>
    </lineage>
</organism>
<dbReference type="NCBIfam" id="NF004363">
    <property type="entry name" value="PRK05738.2-4"/>
    <property type="match status" value="1"/>
</dbReference>
<dbReference type="GO" id="GO:1990904">
    <property type="term" value="C:ribonucleoprotein complex"/>
    <property type="evidence" value="ECO:0007669"/>
    <property type="project" value="UniProtKB-KW"/>
</dbReference>
<evidence type="ECO:0000313" key="6">
    <source>
        <dbReference type="EMBL" id="VAW49643.1"/>
    </source>
</evidence>
<dbReference type="Gene3D" id="3.30.70.330">
    <property type="match status" value="1"/>
</dbReference>
<dbReference type="PANTHER" id="PTHR11620">
    <property type="entry name" value="60S RIBOSOMAL PROTEIN L23A"/>
    <property type="match status" value="1"/>
</dbReference>
<dbReference type="GO" id="GO:0003735">
    <property type="term" value="F:structural constituent of ribosome"/>
    <property type="evidence" value="ECO:0007669"/>
    <property type="project" value="InterPro"/>
</dbReference>
<keyword evidence="3" id="KW-0694">RNA-binding</keyword>
<sequence>MNEERILKVLLAPHISEKAALLADTKEQYVFKVVSTATKPEVKQAVESLFDVKVQSVNMINIKGKRKVFKGRQGQRNGVRKAVVRLASGQEIDFAAAE</sequence>
<keyword evidence="5" id="KW-0687">Ribonucleoprotein</keyword>
<dbReference type="InterPro" id="IPR013025">
    <property type="entry name" value="Ribosomal_uL23-like"/>
</dbReference>
<dbReference type="InterPro" id="IPR012677">
    <property type="entry name" value="Nucleotide-bd_a/b_plait_sf"/>
</dbReference>
<reference evidence="6" key="1">
    <citation type="submission" date="2018-06" db="EMBL/GenBank/DDBJ databases">
        <authorList>
            <person name="Zhirakovskaya E."/>
        </authorList>
    </citation>
    <scope>NUCLEOTIDE SEQUENCE</scope>
</reference>
<dbReference type="HAMAP" id="MF_01369_B">
    <property type="entry name" value="Ribosomal_uL23_B"/>
    <property type="match status" value="1"/>
</dbReference>
<evidence type="ECO:0000256" key="2">
    <source>
        <dbReference type="ARBA" id="ARBA00022730"/>
    </source>
</evidence>
<dbReference type="SUPFAM" id="SSF54189">
    <property type="entry name" value="Ribosomal proteins S24e, L23 and L15e"/>
    <property type="match status" value="1"/>
</dbReference>
<dbReference type="InterPro" id="IPR012678">
    <property type="entry name" value="Ribosomal_uL23/eL15/eS24_sf"/>
</dbReference>
<gene>
    <name evidence="6" type="ORF">MNBD_GAMMA03-1026</name>
</gene>
<evidence type="ECO:0000256" key="1">
    <source>
        <dbReference type="ARBA" id="ARBA00006700"/>
    </source>
</evidence>
<dbReference type="AlphaFoldDB" id="A0A3B0WBE9"/>
<evidence type="ECO:0000256" key="4">
    <source>
        <dbReference type="ARBA" id="ARBA00022980"/>
    </source>
</evidence>
<evidence type="ECO:0000256" key="3">
    <source>
        <dbReference type="ARBA" id="ARBA00022884"/>
    </source>
</evidence>
<evidence type="ECO:0000256" key="5">
    <source>
        <dbReference type="ARBA" id="ARBA00023274"/>
    </source>
</evidence>
<proteinExistence type="inferred from homology"/>
<dbReference type="Pfam" id="PF00276">
    <property type="entry name" value="Ribosomal_L23"/>
    <property type="match status" value="1"/>
</dbReference>